<reference evidence="5" key="1">
    <citation type="submission" date="2017-11" db="EMBL/GenBank/DDBJ databases">
        <title>Phenotypic and genomic properties of facultatively anaerobic sulfur-reducing natronoarchaea from hypersaline soda lakes.</title>
        <authorList>
            <person name="Sorokin D.Y."/>
            <person name="Kublanov I.V."/>
            <person name="Roman P."/>
            <person name="Sinninghe Damste J.S."/>
            <person name="Golyshin P.N."/>
            <person name="Rojo D."/>
            <person name="Ciordia S."/>
            <person name="Mena M.D.C."/>
            <person name="Ferrer M."/>
            <person name="Messina E."/>
            <person name="Smedile F."/>
            <person name="La Spada G."/>
            <person name="La Cono V."/>
            <person name="Yakimov M.M."/>
        </authorList>
    </citation>
    <scope>NUCLEOTIDE SEQUENCE [LARGE SCALE GENOMIC DNA]</scope>
    <source>
        <strain evidence="5">AArc-Sl</strain>
    </source>
</reference>
<accession>A0A343TM61</accession>
<evidence type="ECO:0000256" key="1">
    <source>
        <dbReference type="SAM" id="MobiDB-lite"/>
    </source>
</evidence>
<dbReference type="Proteomes" id="UP000263012">
    <property type="component" value="Chromosome"/>
</dbReference>
<dbReference type="AlphaFoldDB" id="A0A343TM61"/>
<feature type="domain" description="DUF7322" evidence="3">
    <location>
        <begin position="61"/>
        <end position="119"/>
    </location>
</feature>
<keyword evidence="5" id="KW-1185">Reference proteome</keyword>
<dbReference type="KEGG" id="hdf:AArcSl_2563"/>
<feature type="region of interest" description="Disordered" evidence="1">
    <location>
        <begin position="1"/>
        <end position="26"/>
    </location>
</feature>
<evidence type="ECO:0000313" key="5">
    <source>
        <dbReference type="Proteomes" id="UP000263012"/>
    </source>
</evidence>
<dbReference type="Pfam" id="PF24008">
    <property type="entry name" value="DUF7322"/>
    <property type="match status" value="1"/>
</dbReference>
<dbReference type="OrthoDB" id="330633at2157"/>
<keyword evidence="2" id="KW-0812">Transmembrane</keyword>
<proteinExistence type="predicted"/>
<keyword evidence="2" id="KW-1133">Transmembrane helix</keyword>
<dbReference type="EMBL" id="CP025066">
    <property type="protein sequence ID" value="AUX10183.1"/>
    <property type="molecule type" value="Genomic_DNA"/>
</dbReference>
<dbReference type="RefSeq" id="WP_119820015.1">
    <property type="nucleotide sequence ID" value="NZ_CP025066.1"/>
</dbReference>
<feature type="transmembrane region" description="Helical" evidence="2">
    <location>
        <begin position="68"/>
        <end position="92"/>
    </location>
</feature>
<organism evidence="4 5">
    <name type="scientific">Halalkaliarchaeum desulfuricum</name>
    <dbReference type="NCBI Taxonomy" id="2055893"/>
    <lineage>
        <taxon>Archaea</taxon>
        <taxon>Methanobacteriati</taxon>
        <taxon>Methanobacteriota</taxon>
        <taxon>Stenosarchaea group</taxon>
        <taxon>Halobacteria</taxon>
        <taxon>Halobacteriales</taxon>
        <taxon>Haloferacaceae</taxon>
        <taxon>Halalkaliarchaeum</taxon>
    </lineage>
</organism>
<name>A0A343TM61_9EURY</name>
<dbReference type="InterPro" id="IPR055746">
    <property type="entry name" value="DUF7322"/>
</dbReference>
<gene>
    <name evidence="4" type="ORF">AArcSl_2563</name>
</gene>
<dbReference type="GeneID" id="37878920"/>
<evidence type="ECO:0000256" key="2">
    <source>
        <dbReference type="SAM" id="Phobius"/>
    </source>
</evidence>
<evidence type="ECO:0000259" key="3">
    <source>
        <dbReference type="Pfam" id="PF24008"/>
    </source>
</evidence>
<feature type="transmembrane region" description="Helical" evidence="2">
    <location>
        <begin position="98"/>
        <end position="117"/>
    </location>
</feature>
<keyword evidence="2" id="KW-0472">Membrane</keyword>
<protein>
    <recommendedName>
        <fullName evidence="3">DUF7322 domain-containing protein</fullName>
    </recommendedName>
</protein>
<evidence type="ECO:0000313" key="4">
    <source>
        <dbReference type="EMBL" id="AUX10183.1"/>
    </source>
</evidence>
<sequence>MTEPGGTEEAADEPDESPERFDLEETVSIEPSSVEIPEAPTVRTFGKNATDEQLQGAIEGVHPDLLRLFVASVVALNLALLAFSLGVMVWYFEGMSRIGGALVFVGAVAGFRTYQYYREYDTRDWNEEDPTDNEVTNS</sequence>